<reference evidence="1 2" key="1">
    <citation type="journal article" date="2017" name="Nature">
        <title>The Apostasia genome and the evolution of orchids.</title>
        <authorList>
            <person name="Zhang G.Q."/>
            <person name="Liu K.W."/>
            <person name="Li Z."/>
            <person name="Lohaus R."/>
            <person name="Hsiao Y.Y."/>
            <person name="Niu S.C."/>
            <person name="Wang J.Y."/>
            <person name="Lin Y.C."/>
            <person name="Xu Q."/>
            <person name="Chen L.J."/>
            <person name="Yoshida K."/>
            <person name="Fujiwara S."/>
            <person name="Wang Z.W."/>
            <person name="Zhang Y.Q."/>
            <person name="Mitsuda N."/>
            <person name="Wang M."/>
            <person name="Liu G.H."/>
            <person name="Pecoraro L."/>
            <person name="Huang H.X."/>
            <person name="Xiao X.J."/>
            <person name="Lin M."/>
            <person name="Wu X.Y."/>
            <person name="Wu W.L."/>
            <person name="Chen Y.Y."/>
            <person name="Chang S.B."/>
            <person name="Sakamoto S."/>
            <person name="Ohme-Takagi M."/>
            <person name="Yagi M."/>
            <person name="Zeng S.J."/>
            <person name="Shen C.Y."/>
            <person name="Yeh C.M."/>
            <person name="Luo Y.B."/>
            <person name="Tsai W.C."/>
            <person name="Van de Peer Y."/>
            <person name="Liu Z.J."/>
        </authorList>
    </citation>
    <scope>NUCLEOTIDE SEQUENCE [LARGE SCALE GENOMIC DNA]</scope>
    <source>
        <strain evidence="2">cv. Shenzhen</strain>
        <tissue evidence="1">Stem</tissue>
    </source>
</reference>
<dbReference type="EMBL" id="KZ451990">
    <property type="protein sequence ID" value="PKA53752.1"/>
    <property type="molecule type" value="Genomic_DNA"/>
</dbReference>
<sequence>MAPSFTTAQERKAPEVIKAHAKTLPSPGPSQLGRPYPPAARTINVIFSINLGAAHRQEAKVGSISEQHSSSIPLTFCQEDLPQQGNLHNYPVVVVARIADFDVRRVLLDYGSATNILFESSFLQMGLVEANLLRAGTTLLGFSGEMVQPLGFITLHISFGDDNGYAMNMVNFAVIRAKSGYNAILGRTILNSFGIVISTPHLCVKFPTSSGVVAIRGDARQATWCFH</sequence>
<dbReference type="Gene3D" id="2.40.70.10">
    <property type="entry name" value="Acid Proteases"/>
    <property type="match status" value="1"/>
</dbReference>
<evidence type="ECO:0000313" key="2">
    <source>
        <dbReference type="Proteomes" id="UP000236161"/>
    </source>
</evidence>
<dbReference type="PANTHER" id="PTHR33240">
    <property type="entry name" value="OS08G0508500 PROTEIN"/>
    <property type="match status" value="1"/>
</dbReference>
<dbReference type="PANTHER" id="PTHR33240:SF15">
    <property type="entry name" value="GAG-PRO-LIKE PROTEIN"/>
    <property type="match status" value="1"/>
</dbReference>
<keyword evidence="2" id="KW-1185">Reference proteome</keyword>
<name>A0A2I0ADY0_9ASPA</name>
<dbReference type="InterPro" id="IPR021109">
    <property type="entry name" value="Peptidase_aspartic_dom_sf"/>
</dbReference>
<gene>
    <name evidence="1" type="ORF">AXF42_Ash021143</name>
</gene>
<accession>A0A2I0ADY0</accession>
<dbReference type="OrthoDB" id="786952at2759"/>
<proteinExistence type="predicted"/>
<organism evidence="1 2">
    <name type="scientific">Apostasia shenzhenica</name>
    <dbReference type="NCBI Taxonomy" id="1088818"/>
    <lineage>
        <taxon>Eukaryota</taxon>
        <taxon>Viridiplantae</taxon>
        <taxon>Streptophyta</taxon>
        <taxon>Embryophyta</taxon>
        <taxon>Tracheophyta</taxon>
        <taxon>Spermatophyta</taxon>
        <taxon>Magnoliopsida</taxon>
        <taxon>Liliopsida</taxon>
        <taxon>Asparagales</taxon>
        <taxon>Orchidaceae</taxon>
        <taxon>Apostasioideae</taxon>
        <taxon>Apostasia</taxon>
    </lineage>
</organism>
<dbReference type="AlphaFoldDB" id="A0A2I0ADY0"/>
<protein>
    <submittedName>
        <fullName evidence="1">Uncharacterized protein</fullName>
    </submittedName>
</protein>
<dbReference type="Proteomes" id="UP000236161">
    <property type="component" value="Unassembled WGS sequence"/>
</dbReference>
<evidence type="ECO:0000313" key="1">
    <source>
        <dbReference type="EMBL" id="PKA53752.1"/>
    </source>
</evidence>